<comment type="caution">
    <text evidence="1">The sequence shown here is derived from an EMBL/GenBank/DDBJ whole genome shotgun (WGS) entry which is preliminary data.</text>
</comment>
<reference evidence="1 2" key="1">
    <citation type="journal article" date="2018" name="Proc. Natl. Acad. Sci. U.S.A.">
        <title>Draft genome sequence of Camellia sinensis var. sinensis provides insights into the evolution of the tea genome and tea quality.</title>
        <authorList>
            <person name="Wei C."/>
            <person name="Yang H."/>
            <person name="Wang S."/>
            <person name="Zhao J."/>
            <person name="Liu C."/>
            <person name="Gao L."/>
            <person name="Xia E."/>
            <person name="Lu Y."/>
            <person name="Tai Y."/>
            <person name="She G."/>
            <person name="Sun J."/>
            <person name="Cao H."/>
            <person name="Tong W."/>
            <person name="Gao Q."/>
            <person name="Li Y."/>
            <person name="Deng W."/>
            <person name="Jiang X."/>
            <person name="Wang W."/>
            <person name="Chen Q."/>
            <person name="Zhang S."/>
            <person name="Li H."/>
            <person name="Wu J."/>
            <person name="Wang P."/>
            <person name="Li P."/>
            <person name="Shi C."/>
            <person name="Zheng F."/>
            <person name="Jian J."/>
            <person name="Huang B."/>
            <person name="Shan D."/>
            <person name="Shi M."/>
            <person name="Fang C."/>
            <person name="Yue Y."/>
            <person name="Li F."/>
            <person name="Li D."/>
            <person name="Wei S."/>
            <person name="Han B."/>
            <person name="Jiang C."/>
            <person name="Yin Y."/>
            <person name="Xia T."/>
            <person name="Zhang Z."/>
            <person name="Bennetzen J.L."/>
            <person name="Zhao S."/>
            <person name="Wan X."/>
        </authorList>
    </citation>
    <scope>NUCLEOTIDE SEQUENCE [LARGE SCALE GENOMIC DNA]</scope>
    <source>
        <strain evidence="2">cv. Shuchazao</strain>
        <tissue evidence="1">Leaf</tissue>
    </source>
</reference>
<evidence type="ECO:0000313" key="2">
    <source>
        <dbReference type="Proteomes" id="UP000306102"/>
    </source>
</evidence>
<dbReference type="PANTHER" id="PTHR37615">
    <property type="entry name" value="NUCLEOPORIN NUP159-LIKE"/>
    <property type="match status" value="1"/>
</dbReference>
<accession>A0A4S4E9M8</accession>
<dbReference type="AlphaFoldDB" id="A0A4S4E9M8"/>
<dbReference type="Proteomes" id="UP000306102">
    <property type="component" value="Unassembled WGS sequence"/>
</dbReference>
<keyword evidence="2" id="KW-1185">Reference proteome</keyword>
<organism evidence="1 2">
    <name type="scientific">Camellia sinensis var. sinensis</name>
    <name type="common">China tea</name>
    <dbReference type="NCBI Taxonomy" id="542762"/>
    <lineage>
        <taxon>Eukaryota</taxon>
        <taxon>Viridiplantae</taxon>
        <taxon>Streptophyta</taxon>
        <taxon>Embryophyta</taxon>
        <taxon>Tracheophyta</taxon>
        <taxon>Spermatophyta</taxon>
        <taxon>Magnoliopsida</taxon>
        <taxon>eudicotyledons</taxon>
        <taxon>Gunneridae</taxon>
        <taxon>Pentapetalae</taxon>
        <taxon>asterids</taxon>
        <taxon>Ericales</taxon>
        <taxon>Theaceae</taxon>
        <taxon>Camellia</taxon>
    </lineage>
</organism>
<dbReference type="EMBL" id="SDRB02006311">
    <property type="protein sequence ID" value="THG12849.1"/>
    <property type="molecule type" value="Genomic_DNA"/>
</dbReference>
<gene>
    <name evidence="1" type="ORF">TEA_018643</name>
</gene>
<protein>
    <submittedName>
        <fullName evidence="1">Uncharacterized protein</fullName>
    </submittedName>
</protein>
<name>A0A4S4E9M8_CAMSN</name>
<dbReference type="PANTHER" id="PTHR37615:SF1">
    <property type="entry name" value="NUCLEOPORIN NUP159-LIKE"/>
    <property type="match status" value="1"/>
</dbReference>
<proteinExistence type="predicted"/>
<sequence length="192" mass="20507">MASGGGGGVPHPLRKLASAAAMLVGGALTLSLATSATIRTLQAIVDAKQKKFALACGVCKEKGFYICKLCKGKSTIHWSPLYDPLVINPCLCPTCDGNRSNVLDYGLLRCDQDVTGSKHKIVSSRTRKGVKVVLGLKIIDMGKKKTAKKTKEVSVAIAESASIGSSEAQQQTPRKRGRPRKIVEKTESAFFF</sequence>
<evidence type="ECO:0000313" key="1">
    <source>
        <dbReference type="EMBL" id="THG12849.1"/>
    </source>
</evidence>